<dbReference type="RefSeq" id="WP_005741875.1">
    <property type="nucleotide sequence ID" value="NZ_CP031226.1"/>
</dbReference>
<keyword evidence="2" id="KW-0694">RNA-binding</keyword>
<dbReference type="InterPro" id="IPR023529">
    <property type="entry name" value="ProQ"/>
</dbReference>
<dbReference type="InterPro" id="IPR036442">
    <property type="entry name" value="ProQ/FinO_sf"/>
</dbReference>
<dbReference type="Proteomes" id="UP000006426">
    <property type="component" value="Plasmid pmppla107"/>
</dbReference>
<name>A0AAD0PW54_PSEAV</name>
<evidence type="ECO:0000256" key="1">
    <source>
        <dbReference type="ARBA" id="ARBA00022490"/>
    </source>
</evidence>
<evidence type="ECO:0000313" key="6">
    <source>
        <dbReference type="Proteomes" id="UP000006426"/>
    </source>
</evidence>
<dbReference type="SMART" id="SM00945">
    <property type="entry name" value="ProQ"/>
    <property type="match status" value="1"/>
</dbReference>
<dbReference type="GO" id="GO:0033592">
    <property type="term" value="F:RNA strand annealing activity"/>
    <property type="evidence" value="ECO:0007669"/>
    <property type="project" value="InterPro"/>
</dbReference>
<dbReference type="GO" id="GO:0034057">
    <property type="term" value="F:RNA strand-exchange activity"/>
    <property type="evidence" value="ECO:0007669"/>
    <property type="project" value="InterPro"/>
</dbReference>
<dbReference type="SUPFAM" id="SSF48657">
    <property type="entry name" value="FinO-like"/>
    <property type="match status" value="1"/>
</dbReference>
<dbReference type="GO" id="GO:0010608">
    <property type="term" value="P:post-transcriptional regulation of gene expression"/>
    <property type="evidence" value="ECO:0007669"/>
    <property type="project" value="InterPro"/>
</dbReference>
<geneLocation type="plasmid" evidence="6">
    <name>pmppla107</name>
</geneLocation>
<keyword evidence="1" id="KW-0963">Cytoplasm</keyword>
<dbReference type="GO" id="GO:0005829">
    <property type="term" value="C:cytosol"/>
    <property type="evidence" value="ECO:0007669"/>
    <property type="project" value="TreeGrafter"/>
</dbReference>
<evidence type="ECO:0000256" key="2">
    <source>
        <dbReference type="ARBA" id="ARBA00022884"/>
    </source>
</evidence>
<proteinExistence type="predicted"/>
<feature type="domain" description="ProQ/FinO" evidence="4">
    <location>
        <begin position="9"/>
        <end position="127"/>
    </location>
</feature>
<reference evidence="5 6" key="1">
    <citation type="journal article" date="2011" name="PLoS Pathog.">
        <title>Dynamic evolution of pathogenicity revealed by sequencing and comparative genomics of 19 Pseudomonas syringae isolates.</title>
        <authorList>
            <person name="Baltrus D.A."/>
            <person name="Nishimura M.T."/>
            <person name="Romanchuk A."/>
            <person name="Chang J.H."/>
            <person name="Mukhtar M.S."/>
            <person name="Cherkis K."/>
            <person name="Roach J."/>
            <person name="Grant S.R."/>
            <person name="Jones C.D."/>
            <person name="Dangl J.L."/>
        </authorList>
    </citation>
    <scope>NUCLEOTIDE SEQUENCE [LARGE SCALE GENOMIC DNA]</scope>
    <source>
        <strain evidence="5 6">M301315</strain>
    </source>
</reference>
<protein>
    <recommendedName>
        <fullName evidence="4">ProQ/FinO domain-containing protein</fullName>
    </recommendedName>
</protein>
<evidence type="ECO:0000256" key="3">
    <source>
        <dbReference type="ARBA" id="ARBA00023186"/>
    </source>
</evidence>
<dbReference type="Gene3D" id="1.10.1710.10">
    <property type="entry name" value="ProQ/FinO domain"/>
    <property type="match status" value="1"/>
</dbReference>
<dbReference type="AlphaFoldDB" id="A0AAD0PW54"/>
<organism evidence="5 6">
    <name type="scientific">Pseudomonas amygdali pv. lachrymans str. M301315</name>
    <dbReference type="NCBI Taxonomy" id="629260"/>
    <lineage>
        <taxon>Bacteria</taxon>
        <taxon>Pseudomonadati</taxon>
        <taxon>Pseudomonadota</taxon>
        <taxon>Gammaproteobacteria</taxon>
        <taxon>Pseudomonadales</taxon>
        <taxon>Pseudomonadaceae</taxon>
        <taxon>Pseudomonas</taxon>
        <taxon>Pseudomonas amygdali</taxon>
    </lineage>
</organism>
<keyword evidence="3" id="KW-0143">Chaperone</keyword>
<evidence type="ECO:0000313" key="5">
    <source>
        <dbReference type="EMBL" id="AXH59835.1"/>
    </source>
</evidence>
<sequence>MTQQTPAPNKFENLLINLGKLQDAFPLAFPRKKGARAVQPLKQQIHKDILTRSRELNLGLSHNDVKAVLRYWVTRNFYLKAFKRATGRIDLDGNVVNHVTDEHKAYAKELKHKIWKRAIPANISALAPEAESPAAPSEAAATAAA</sequence>
<accession>A0AAD0PW54</accession>
<evidence type="ECO:0000259" key="4">
    <source>
        <dbReference type="SMART" id="SM00945"/>
    </source>
</evidence>
<gene>
    <name evidence="5" type="ORF">PLA107_031930</name>
</gene>
<dbReference type="InterPro" id="IPR016103">
    <property type="entry name" value="ProQ/FinO"/>
</dbReference>
<dbReference type="EMBL" id="CP031226">
    <property type="protein sequence ID" value="AXH59835.1"/>
    <property type="molecule type" value="Genomic_DNA"/>
</dbReference>
<dbReference type="Pfam" id="PF04352">
    <property type="entry name" value="ProQ"/>
    <property type="match status" value="1"/>
</dbReference>
<dbReference type="PANTHER" id="PTHR38106:SF1">
    <property type="entry name" value="RNA CHAPERONE PROQ"/>
    <property type="match status" value="1"/>
</dbReference>
<dbReference type="GeneID" id="39474282"/>
<dbReference type="PANTHER" id="PTHR38106">
    <property type="entry name" value="RNA CHAPERONE PROQ"/>
    <property type="match status" value="1"/>
</dbReference>
<keyword evidence="5" id="KW-0614">Plasmid</keyword>